<keyword evidence="7" id="KW-0418">Kinase</keyword>
<evidence type="ECO:0000256" key="7">
    <source>
        <dbReference type="ARBA" id="ARBA00022777"/>
    </source>
</evidence>
<dbReference type="InterPro" id="IPR003594">
    <property type="entry name" value="HATPase_dom"/>
</dbReference>
<dbReference type="SUPFAM" id="SSF55874">
    <property type="entry name" value="ATPase domain of HSP90 chaperone/DNA topoisomerase II/histidine kinase"/>
    <property type="match status" value="1"/>
</dbReference>
<evidence type="ECO:0000256" key="1">
    <source>
        <dbReference type="ARBA" id="ARBA00000085"/>
    </source>
</evidence>
<gene>
    <name evidence="14" type="ORF">IDJ76_11765</name>
</gene>
<organism evidence="14 15">
    <name type="scientific">Mucilaginibacter glaciei</name>
    <dbReference type="NCBI Taxonomy" id="2772109"/>
    <lineage>
        <taxon>Bacteria</taxon>
        <taxon>Pseudomonadati</taxon>
        <taxon>Bacteroidota</taxon>
        <taxon>Sphingobacteriia</taxon>
        <taxon>Sphingobacteriales</taxon>
        <taxon>Sphingobacteriaceae</taxon>
        <taxon>Mucilaginibacter</taxon>
    </lineage>
</organism>
<evidence type="ECO:0000256" key="3">
    <source>
        <dbReference type="ARBA" id="ARBA00012438"/>
    </source>
</evidence>
<dbReference type="GO" id="GO:0030295">
    <property type="term" value="F:protein kinase activator activity"/>
    <property type="evidence" value="ECO:0007669"/>
    <property type="project" value="TreeGrafter"/>
</dbReference>
<evidence type="ECO:0000256" key="2">
    <source>
        <dbReference type="ARBA" id="ARBA00004141"/>
    </source>
</evidence>
<keyword evidence="8" id="KW-0067">ATP-binding</keyword>
<name>A0A926S193_9SPHI</name>
<dbReference type="GO" id="GO:0016020">
    <property type="term" value="C:membrane"/>
    <property type="evidence" value="ECO:0007669"/>
    <property type="project" value="UniProtKB-SubCell"/>
</dbReference>
<dbReference type="Proteomes" id="UP000619078">
    <property type="component" value="Unassembled WGS sequence"/>
</dbReference>
<keyword evidence="6" id="KW-0547">Nucleotide-binding</keyword>
<dbReference type="SUPFAM" id="SSF55785">
    <property type="entry name" value="PYP-like sensor domain (PAS domain)"/>
    <property type="match status" value="2"/>
</dbReference>
<evidence type="ECO:0000313" key="14">
    <source>
        <dbReference type="EMBL" id="MBD1393775.1"/>
    </source>
</evidence>
<dbReference type="GO" id="GO:0007234">
    <property type="term" value="P:osmosensory signaling via phosphorelay pathway"/>
    <property type="evidence" value="ECO:0007669"/>
    <property type="project" value="TreeGrafter"/>
</dbReference>
<comment type="catalytic activity">
    <reaction evidence="1">
        <text>ATP + protein L-histidine = ADP + protein N-phospho-L-histidine.</text>
        <dbReference type="EC" id="2.7.13.3"/>
    </reaction>
</comment>
<dbReference type="PROSITE" id="PS50109">
    <property type="entry name" value="HIS_KIN"/>
    <property type="match status" value="1"/>
</dbReference>
<evidence type="ECO:0000256" key="8">
    <source>
        <dbReference type="ARBA" id="ARBA00022840"/>
    </source>
</evidence>
<evidence type="ECO:0000256" key="4">
    <source>
        <dbReference type="ARBA" id="ARBA00022679"/>
    </source>
</evidence>
<sequence length="605" mass="69008">MSGNNFDILFYSSLQAMWVFDVNTLQIVEVNNTALKKYGYTKKEFLSKTIMDLRVPEDIPLLVKVLPDIRGTKTRYREFKHIAKNGRIINVEIMSYPFAFKGVNSRLVIAQNIDEKKALLGRLDFAEFKLEQILEETKIGFVQLNYQSMITYWNKAAEKLIGYKREYTAGKNLWQLFPDLRGSDFYNYYEKVNETRKAVEFTEYFWPIQKWFNIDIYPVPDGIIINFNDITAKQKVEEKLREKIIQMSEVSFLNSHYIRKPVASLLGLTNLLDEKVLSNTEISEALVHIKNCALELDDIIRTVNAKVNFDGDPDEPEEEMEEFSIMALLNTVVGQHVNRQSTHCIIQKKKADFIYYGHKKAIATAVNNLLHNAIKFSPNASKVIVDRQVIDKNLVLSVKDFGQGINRPLLNKIFLSFTKKAVARELGTGLLKVAETANSHNGSVWVETVEGEGSTFSMRLPLAGASISKKPGKRNTAIFKNTGIEIEYNAQEHVIIAEWNGFHGLHTVKTGALKILEAIELHKCDKLLNSNLNVLGSWDSAVDWVADEWFPLAASLGLKQIAWVYSNSTFSKLSVDRTIEIAPREVAQKVFTRLDDAKNWLLVQH</sequence>
<accession>A0A926S193</accession>
<evidence type="ECO:0000256" key="11">
    <source>
        <dbReference type="ARBA" id="ARBA00023136"/>
    </source>
</evidence>
<dbReference type="RefSeq" id="WP_191163511.1">
    <property type="nucleotide sequence ID" value="NZ_JACWMX010000004.1"/>
</dbReference>
<evidence type="ECO:0000313" key="15">
    <source>
        <dbReference type="Proteomes" id="UP000619078"/>
    </source>
</evidence>
<keyword evidence="11" id="KW-0472">Membrane</keyword>
<dbReference type="Pfam" id="PF13426">
    <property type="entry name" value="PAS_9"/>
    <property type="match status" value="2"/>
</dbReference>
<evidence type="ECO:0000256" key="5">
    <source>
        <dbReference type="ARBA" id="ARBA00022692"/>
    </source>
</evidence>
<proteinExistence type="predicted"/>
<dbReference type="GO" id="GO:0000156">
    <property type="term" value="F:phosphorelay response regulator activity"/>
    <property type="evidence" value="ECO:0007669"/>
    <property type="project" value="TreeGrafter"/>
</dbReference>
<evidence type="ECO:0000256" key="6">
    <source>
        <dbReference type="ARBA" id="ARBA00022741"/>
    </source>
</evidence>
<keyword evidence="5" id="KW-0812">Transmembrane</keyword>
<dbReference type="NCBIfam" id="TIGR00229">
    <property type="entry name" value="sensory_box"/>
    <property type="match status" value="2"/>
</dbReference>
<dbReference type="InterPro" id="IPR005467">
    <property type="entry name" value="His_kinase_dom"/>
</dbReference>
<comment type="subcellular location">
    <subcellularLocation>
        <location evidence="2">Membrane</location>
        <topology evidence="2">Multi-pass membrane protein</topology>
    </subcellularLocation>
</comment>
<dbReference type="PANTHER" id="PTHR42878:SF7">
    <property type="entry name" value="SENSOR HISTIDINE KINASE GLRK"/>
    <property type="match status" value="1"/>
</dbReference>
<comment type="caution">
    <text evidence="14">The sequence shown here is derived from an EMBL/GenBank/DDBJ whole genome shotgun (WGS) entry which is preliminary data.</text>
</comment>
<dbReference type="PRINTS" id="PR00344">
    <property type="entry name" value="BCTRLSENSOR"/>
</dbReference>
<keyword evidence="4" id="KW-0808">Transferase</keyword>
<dbReference type="Gene3D" id="3.30.450.20">
    <property type="entry name" value="PAS domain"/>
    <property type="match status" value="2"/>
</dbReference>
<keyword evidence="15" id="KW-1185">Reference proteome</keyword>
<dbReference type="SMART" id="SM00091">
    <property type="entry name" value="PAS"/>
    <property type="match status" value="2"/>
</dbReference>
<dbReference type="InterPro" id="IPR036890">
    <property type="entry name" value="HATPase_C_sf"/>
</dbReference>
<dbReference type="EMBL" id="JACWMX010000004">
    <property type="protein sequence ID" value="MBD1393775.1"/>
    <property type="molecule type" value="Genomic_DNA"/>
</dbReference>
<evidence type="ECO:0000259" key="12">
    <source>
        <dbReference type="PROSITE" id="PS50109"/>
    </source>
</evidence>
<reference evidence="14" key="1">
    <citation type="submission" date="2020-09" db="EMBL/GenBank/DDBJ databases">
        <title>Novel species of Mucilaginibacter isolated from a glacier on the Tibetan Plateau.</title>
        <authorList>
            <person name="Liu Q."/>
            <person name="Xin Y.-H."/>
        </authorList>
    </citation>
    <scope>NUCLEOTIDE SEQUENCE</scope>
    <source>
        <strain evidence="14">ZB1P21</strain>
    </source>
</reference>
<dbReference type="EC" id="2.7.13.3" evidence="3"/>
<dbReference type="CDD" id="cd00130">
    <property type="entry name" value="PAS"/>
    <property type="match status" value="2"/>
</dbReference>
<dbReference type="SMART" id="SM00387">
    <property type="entry name" value="HATPase_c"/>
    <property type="match status" value="1"/>
</dbReference>
<dbReference type="AlphaFoldDB" id="A0A926S193"/>
<dbReference type="PANTHER" id="PTHR42878">
    <property type="entry name" value="TWO-COMPONENT HISTIDINE KINASE"/>
    <property type="match status" value="1"/>
</dbReference>
<feature type="domain" description="Histidine kinase" evidence="12">
    <location>
        <begin position="253"/>
        <end position="464"/>
    </location>
</feature>
<dbReference type="GO" id="GO:0004673">
    <property type="term" value="F:protein histidine kinase activity"/>
    <property type="evidence" value="ECO:0007669"/>
    <property type="project" value="UniProtKB-EC"/>
</dbReference>
<dbReference type="Gene3D" id="3.30.565.10">
    <property type="entry name" value="Histidine kinase-like ATPase, C-terminal domain"/>
    <property type="match status" value="1"/>
</dbReference>
<evidence type="ECO:0000256" key="10">
    <source>
        <dbReference type="ARBA" id="ARBA00023012"/>
    </source>
</evidence>
<dbReference type="InterPro" id="IPR004358">
    <property type="entry name" value="Sig_transdc_His_kin-like_C"/>
</dbReference>
<dbReference type="GO" id="GO:0005524">
    <property type="term" value="F:ATP binding"/>
    <property type="evidence" value="ECO:0007669"/>
    <property type="project" value="UniProtKB-KW"/>
</dbReference>
<dbReference type="InterPro" id="IPR000014">
    <property type="entry name" value="PAS"/>
</dbReference>
<dbReference type="PROSITE" id="PS50112">
    <property type="entry name" value="PAS"/>
    <property type="match status" value="2"/>
</dbReference>
<evidence type="ECO:0000256" key="9">
    <source>
        <dbReference type="ARBA" id="ARBA00022989"/>
    </source>
</evidence>
<feature type="domain" description="PAS" evidence="13">
    <location>
        <begin position="126"/>
        <end position="173"/>
    </location>
</feature>
<keyword evidence="10" id="KW-0902">Two-component regulatory system</keyword>
<protein>
    <recommendedName>
        <fullName evidence="3">histidine kinase</fullName>
        <ecNumber evidence="3">2.7.13.3</ecNumber>
    </recommendedName>
</protein>
<keyword evidence="9" id="KW-1133">Transmembrane helix</keyword>
<dbReference type="InterPro" id="IPR035965">
    <property type="entry name" value="PAS-like_dom_sf"/>
</dbReference>
<evidence type="ECO:0000259" key="13">
    <source>
        <dbReference type="PROSITE" id="PS50112"/>
    </source>
</evidence>
<dbReference type="Pfam" id="PF02518">
    <property type="entry name" value="HATPase_c"/>
    <property type="match status" value="1"/>
</dbReference>
<feature type="domain" description="PAS" evidence="13">
    <location>
        <begin position="2"/>
        <end position="66"/>
    </location>
</feature>
<dbReference type="InterPro" id="IPR050351">
    <property type="entry name" value="BphY/WalK/GraS-like"/>
</dbReference>